<gene>
    <name evidence="1" type="ORF">DLM46_37200</name>
</gene>
<keyword evidence="2" id="KW-1185">Reference proteome</keyword>
<proteinExistence type="predicted"/>
<name>A0A370MW41_9BURK</name>
<evidence type="ECO:0000313" key="1">
    <source>
        <dbReference type="EMBL" id="RDJ97552.1"/>
    </source>
</evidence>
<dbReference type="AlphaFoldDB" id="A0A370MW41"/>
<reference evidence="2" key="1">
    <citation type="submission" date="2018-05" db="EMBL/GenBank/DDBJ databases">
        <authorList>
            <person name="Feng T."/>
        </authorList>
    </citation>
    <scope>NUCLEOTIDE SEQUENCE [LARGE SCALE GENOMIC DNA]</scope>
    <source>
        <strain evidence="2">S27</strain>
    </source>
</reference>
<evidence type="ECO:0000313" key="2">
    <source>
        <dbReference type="Proteomes" id="UP000254875"/>
    </source>
</evidence>
<organism evidence="1 2">
    <name type="scientific">Paraburkholderia lacunae</name>
    <dbReference type="NCBI Taxonomy" id="2211104"/>
    <lineage>
        <taxon>Bacteria</taxon>
        <taxon>Pseudomonadati</taxon>
        <taxon>Pseudomonadota</taxon>
        <taxon>Betaproteobacteria</taxon>
        <taxon>Burkholderiales</taxon>
        <taxon>Burkholderiaceae</taxon>
        <taxon>Paraburkholderia</taxon>
    </lineage>
</organism>
<dbReference type="Proteomes" id="UP000254875">
    <property type="component" value="Unassembled WGS sequence"/>
</dbReference>
<comment type="caution">
    <text evidence="1">The sequence shown here is derived from an EMBL/GenBank/DDBJ whole genome shotgun (WGS) entry which is preliminary data.</text>
</comment>
<dbReference type="EMBL" id="QHKS01000052">
    <property type="protein sequence ID" value="RDJ97552.1"/>
    <property type="molecule type" value="Genomic_DNA"/>
</dbReference>
<accession>A0A370MW41</accession>
<dbReference type="PROSITE" id="PS51257">
    <property type="entry name" value="PROKAR_LIPOPROTEIN"/>
    <property type="match status" value="1"/>
</dbReference>
<dbReference type="OrthoDB" id="9008012at2"/>
<dbReference type="RefSeq" id="WP_115109718.1">
    <property type="nucleotide sequence ID" value="NZ_QHKS01000052.1"/>
</dbReference>
<protein>
    <recommendedName>
        <fullName evidence="3">Lipoprotein</fullName>
    </recommendedName>
</protein>
<evidence type="ECO:0008006" key="3">
    <source>
        <dbReference type="Google" id="ProtNLM"/>
    </source>
</evidence>
<sequence length="157" mass="16831">MRHKDGLCAFWDVRTRIVLVALIGALAGCSNGVSDADVNFVAAAMPSQFESFRMYNIASDSGGPVGAHAHRPGRLQQGCEAIIRSASGHLRETVILESGSAQSFDLDAVRTSSGWTVTSDGLAPPSDNSGVFRTRFMNCVSAIEDKFRAEPEKISLR</sequence>